<dbReference type="Proteomes" id="UP000036681">
    <property type="component" value="Unplaced"/>
</dbReference>
<dbReference type="PRINTS" id="PR00126">
    <property type="entry name" value="ATPASEGAMMA"/>
</dbReference>
<dbReference type="GO" id="GO:0045259">
    <property type="term" value="C:proton-transporting ATP synthase complex"/>
    <property type="evidence" value="ECO:0007669"/>
    <property type="project" value="UniProtKB-KW"/>
</dbReference>
<accession>A0A0M3HQC2</accession>
<keyword evidence="10" id="KW-0066">ATP synthesis</keyword>
<dbReference type="Gene3D" id="1.10.287.80">
    <property type="entry name" value="ATP synthase, gamma subunit, helix hairpin domain"/>
    <property type="match status" value="2"/>
</dbReference>
<evidence type="ECO:0000256" key="3">
    <source>
        <dbReference type="ARBA" id="ARBA00022448"/>
    </source>
</evidence>
<keyword evidence="7" id="KW-0496">Mitochondrion</keyword>
<dbReference type="GO" id="GO:0005743">
    <property type="term" value="C:mitochondrial inner membrane"/>
    <property type="evidence" value="ECO:0007669"/>
    <property type="project" value="UniProtKB-SubCell"/>
</dbReference>
<dbReference type="NCBIfam" id="TIGR01146">
    <property type="entry name" value="ATPsyn_F1gamma"/>
    <property type="match status" value="1"/>
</dbReference>
<dbReference type="PROSITE" id="PS00153">
    <property type="entry name" value="ATPASE_GAMMA"/>
    <property type="match status" value="1"/>
</dbReference>
<reference evidence="13" key="1">
    <citation type="submission" date="2017-02" db="UniProtKB">
        <authorList>
            <consortium name="WormBaseParasite"/>
        </authorList>
    </citation>
    <scope>IDENTIFICATION</scope>
</reference>
<proteinExistence type="inferred from homology"/>
<name>A0A0M3HQC2_ASCLU</name>
<evidence type="ECO:0000256" key="10">
    <source>
        <dbReference type="ARBA" id="ARBA00023310"/>
    </source>
</evidence>
<dbReference type="InterPro" id="IPR023632">
    <property type="entry name" value="ATP_synth_F1_gsu_CS"/>
</dbReference>
<keyword evidence="4" id="KW-0375">Hydrogen ion transport</keyword>
<dbReference type="Pfam" id="PF00231">
    <property type="entry name" value="ATP-synt"/>
    <property type="match status" value="2"/>
</dbReference>
<dbReference type="GO" id="GO:0046933">
    <property type="term" value="F:proton-transporting ATP synthase activity, rotational mechanism"/>
    <property type="evidence" value="ECO:0007669"/>
    <property type="project" value="InterPro"/>
</dbReference>
<evidence type="ECO:0000256" key="4">
    <source>
        <dbReference type="ARBA" id="ARBA00022781"/>
    </source>
</evidence>
<keyword evidence="6" id="KW-0406">Ion transport</keyword>
<comment type="similarity">
    <text evidence="2">Belongs to the ATPase gamma chain family.</text>
</comment>
<keyword evidence="3" id="KW-0813">Transport</keyword>
<evidence type="ECO:0000256" key="5">
    <source>
        <dbReference type="ARBA" id="ARBA00022792"/>
    </source>
</evidence>
<evidence type="ECO:0000256" key="2">
    <source>
        <dbReference type="ARBA" id="ARBA00007681"/>
    </source>
</evidence>
<dbReference type="WBParaSite" id="ALUE_0000427201-mRNA-1">
    <property type="protein sequence ID" value="ALUE_0000427201-mRNA-1"/>
    <property type="gene ID" value="ALUE_0000427201"/>
</dbReference>
<dbReference type="SUPFAM" id="SSF52943">
    <property type="entry name" value="ATP synthase (F1-ATPase), gamma subunit"/>
    <property type="match status" value="2"/>
</dbReference>
<comment type="subcellular location">
    <subcellularLocation>
        <location evidence="1">Mitochondrion inner membrane</location>
        <topology evidence="1">Peripheral membrane protein</topology>
    </subcellularLocation>
</comment>
<dbReference type="InterPro" id="IPR000131">
    <property type="entry name" value="ATP_synth_F1_gsu"/>
</dbReference>
<evidence type="ECO:0000256" key="11">
    <source>
        <dbReference type="ARBA" id="ARBA00031066"/>
    </source>
</evidence>
<evidence type="ECO:0000313" key="12">
    <source>
        <dbReference type="Proteomes" id="UP000036681"/>
    </source>
</evidence>
<dbReference type="FunFam" id="3.40.1380.10:FF:000003">
    <property type="entry name" value="ATP synthase subunit gamma"/>
    <property type="match status" value="1"/>
</dbReference>
<keyword evidence="9" id="KW-0139">CF(1)</keyword>
<dbReference type="Gene3D" id="3.40.1380.10">
    <property type="match status" value="1"/>
</dbReference>
<keyword evidence="12" id="KW-1185">Reference proteome</keyword>
<keyword evidence="5" id="KW-0999">Mitochondrion inner membrane</keyword>
<evidence type="ECO:0000256" key="9">
    <source>
        <dbReference type="ARBA" id="ARBA00023196"/>
    </source>
</evidence>
<evidence type="ECO:0000256" key="1">
    <source>
        <dbReference type="ARBA" id="ARBA00004637"/>
    </source>
</evidence>
<keyword evidence="8" id="KW-0472">Membrane</keyword>
<sequence length="368" mass="41332">MLASKLCSAFSGVTIEQQRGFATLKDISIRLKSVKNIQKITKSMKMVSAAKYAKAERELRVRHLPHLFSCRMYKAVVNAGSRRKREVELEPQTFLFSNYALTGEVRLTFAHKRNLFFWFLFVYRLHLVQDIEKSYGARSYGEGAQRFYENIGSLEAGAEKPKQLLILITSDRGLCGAVHSSIAKEAKHILNTKPADIEYKLVLIGDKAKAALSRLYAKDILFSGNDIGRQPPTFEDASIAAAAILNSGYKFDHGHILYNKFKTVVSYATTKMPLLPIEAIKENDKLLTYDSIDDDVLQSYSEYSLAQLIYYAMKESATSEQSSRMTAMEGASKNAGEMIDKLTMQFNRTRQSVITRELIEIISGAAAV</sequence>
<evidence type="ECO:0000256" key="6">
    <source>
        <dbReference type="ARBA" id="ARBA00023065"/>
    </source>
</evidence>
<dbReference type="CDD" id="cd12151">
    <property type="entry name" value="F1-ATPase_gamma"/>
    <property type="match status" value="1"/>
</dbReference>
<organism evidence="12 13">
    <name type="scientific">Ascaris lumbricoides</name>
    <name type="common">Giant roundworm</name>
    <dbReference type="NCBI Taxonomy" id="6252"/>
    <lineage>
        <taxon>Eukaryota</taxon>
        <taxon>Metazoa</taxon>
        <taxon>Ecdysozoa</taxon>
        <taxon>Nematoda</taxon>
        <taxon>Chromadorea</taxon>
        <taxon>Rhabditida</taxon>
        <taxon>Spirurina</taxon>
        <taxon>Ascaridomorpha</taxon>
        <taxon>Ascaridoidea</taxon>
        <taxon>Ascarididae</taxon>
        <taxon>Ascaris</taxon>
    </lineage>
</organism>
<dbReference type="InterPro" id="IPR035968">
    <property type="entry name" value="ATP_synth_F1_ATPase_gsu"/>
</dbReference>
<dbReference type="AlphaFoldDB" id="A0A0M3HQC2"/>
<dbReference type="FunFam" id="1.10.287.80:FF:000007">
    <property type="entry name" value="ATP synthase gamma chain"/>
    <property type="match status" value="1"/>
</dbReference>
<evidence type="ECO:0000256" key="8">
    <source>
        <dbReference type="ARBA" id="ARBA00023136"/>
    </source>
</evidence>
<evidence type="ECO:0000313" key="13">
    <source>
        <dbReference type="WBParaSite" id="ALUE_0000427201-mRNA-1"/>
    </source>
</evidence>
<dbReference type="PANTHER" id="PTHR11693:SF22">
    <property type="entry name" value="ATP SYNTHASE SUBUNIT GAMMA, MITOCHONDRIAL"/>
    <property type="match status" value="1"/>
</dbReference>
<dbReference type="PANTHER" id="PTHR11693">
    <property type="entry name" value="ATP SYNTHASE GAMMA CHAIN"/>
    <property type="match status" value="1"/>
</dbReference>
<protein>
    <recommendedName>
        <fullName evidence="11">F-ATPase gamma subunit</fullName>
    </recommendedName>
</protein>
<evidence type="ECO:0000256" key="7">
    <source>
        <dbReference type="ARBA" id="ARBA00023128"/>
    </source>
</evidence>